<feature type="compositionally biased region" description="Low complexity" evidence="10">
    <location>
        <begin position="201"/>
        <end position="221"/>
    </location>
</feature>
<evidence type="ECO:0000259" key="12">
    <source>
        <dbReference type="PROSITE" id="PS50262"/>
    </source>
</evidence>
<sequence>MSLFADNNNNHSLILHPLSSSSSSSQSLFDWQSSSSSLVDLIDNNQTESTISSLMNINCSFNELTSSASASASASSSPTTIILSTFSACNLRYSLSWTIILIIAYLIVFLFGLFGNISVLWIVWMLKRENKCRQSGVAITTTAFNYNNPNQFNNGEQKNYNGNNHHSYTKDNSSCTNLHRLNVQTTTTTITTANNRINLSPNPSFNSHNNYNNNNNSSGGSTPQYHHQTVYYQSSVPLITINRSNQVFYRFVCNLALADLLVVLFCLIPTLIGNIYLPWVLGRSVCKAVPYLQGVSVNASVYTLVAISIDRFYAIYYPLSKKCSTVMCWTTIILIWLFSMIISFPWIVYFDVITINVGNDYSTTTTTTTLTTTTASAATSTNSNGPSIMTTSATTTTIPLAIETETETDIAGKTTSAALDIMVSIFETSANKFSDDYNHHNHHHHSYHHHKHLNPHPHLHHHNHHQHHPNDNQNQEKISASFICGDQWPSTGMANAHFLIVNLGLQYLIPLSIIALFYILILKKIAERKLPKLARHLPSNIKDGNRQSSLVIERSKVKVFKMLIVLVLLFALSWLPLYVIFFILKIGPQIDEQSIFMQILQDSVPIAQWLGASNSCVNPILYFFFNAKFRSYYRTTWLKTFNCLPIIRYRHPRTGSGSSINSCAGGSSNGGGGGNNGGEKKLLLSVNDNQMIIDKNLTSSMIILNNNDHHHDHHHQSLQHSSSTLNLPMSAITAV</sequence>
<dbReference type="PROSITE" id="PS50262">
    <property type="entry name" value="G_PROTEIN_RECEP_F1_2"/>
    <property type="match status" value="1"/>
</dbReference>
<dbReference type="EMBL" id="NJHN03000095">
    <property type="protein sequence ID" value="KAH9416212.1"/>
    <property type="molecule type" value="Genomic_DNA"/>
</dbReference>
<keyword evidence="5 9" id="KW-0297">G-protein coupled receptor</keyword>
<feature type="transmembrane region" description="Helical" evidence="11">
    <location>
        <begin position="299"/>
        <end position="319"/>
    </location>
</feature>
<comment type="caution">
    <text evidence="13">The sequence shown here is derived from an EMBL/GenBank/DDBJ whole genome shotgun (WGS) entry which is preliminary data.</text>
</comment>
<keyword evidence="7 9" id="KW-0675">Receptor</keyword>
<feature type="compositionally biased region" description="Basic residues" evidence="10">
    <location>
        <begin position="440"/>
        <end position="467"/>
    </location>
</feature>
<name>A0ABQ8J0X3_DERPT</name>
<keyword evidence="4 11" id="KW-1133">Transmembrane helix</keyword>
<dbReference type="Proteomes" id="UP000887458">
    <property type="component" value="Unassembled WGS sequence"/>
</dbReference>
<evidence type="ECO:0000256" key="6">
    <source>
        <dbReference type="ARBA" id="ARBA00023136"/>
    </source>
</evidence>
<evidence type="ECO:0000313" key="14">
    <source>
        <dbReference type="Proteomes" id="UP000887458"/>
    </source>
</evidence>
<proteinExistence type="inferred from homology"/>
<reference evidence="13 14" key="1">
    <citation type="journal article" date="2018" name="J. Allergy Clin. Immunol.">
        <title>High-quality assembly of Dermatophagoides pteronyssinus genome and transcriptome reveals a wide range of novel allergens.</title>
        <authorList>
            <person name="Liu X.Y."/>
            <person name="Yang K.Y."/>
            <person name="Wang M.Q."/>
            <person name="Kwok J.S."/>
            <person name="Zeng X."/>
            <person name="Yang Z."/>
            <person name="Xiao X.J."/>
            <person name="Lau C.P."/>
            <person name="Li Y."/>
            <person name="Huang Z.M."/>
            <person name="Ba J.G."/>
            <person name="Yim A.K."/>
            <person name="Ouyang C.Y."/>
            <person name="Ngai S.M."/>
            <person name="Chan T.F."/>
            <person name="Leung E.L."/>
            <person name="Liu L."/>
            <person name="Liu Z.G."/>
            <person name="Tsui S.K."/>
        </authorList>
    </citation>
    <scope>NUCLEOTIDE SEQUENCE [LARGE SCALE GENOMIC DNA]</scope>
    <source>
        <strain evidence="13">Derp</strain>
    </source>
</reference>
<evidence type="ECO:0000256" key="2">
    <source>
        <dbReference type="ARBA" id="ARBA00010663"/>
    </source>
</evidence>
<dbReference type="PANTHER" id="PTHR45695:SF22">
    <property type="entry name" value="G-PROTEIN COUPLED RECEPTORS FAMILY 1 PROFILE DOMAIN-CONTAINING PROTEIN"/>
    <property type="match status" value="1"/>
</dbReference>
<evidence type="ECO:0000256" key="5">
    <source>
        <dbReference type="ARBA" id="ARBA00023040"/>
    </source>
</evidence>
<comment type="similarity">
    <text evidence="2 9">Belongs to the G-protein coupled receptor 1 family.</text>
</comment>
<comment type="subcellular location">
    <subcellularLocation>
        <location evidence="1">Membrane</location>
        <topology evidence="1">Multi-pass membrane protein</topology>
    </subcellularLocation>
</comment>
<evidence type="ECO:0000313" key="13">
    <source>
        <dbReference type="EMBL" id="KAH9416212.1"/>
    </source>
</evidence>
<gene>
    <name evidence="13" type="primary">NPFFR2_1</name>
    <name evidence="13" type="ORF">DERP_000711</name>
</gene>
<feature type="transmembrane region" description="Helical" evidence="11">
    <location>
        <begin position="97"/>
        <end position="124"/>
    </location>
</feature>
<dbReference type="PROSITE" id="PS00237">
    <property type="entry name" value="G_PROTEIN_RECEP_F1_1"/>
    <property type="match status" value="1"/>
</dbReference>
<dbReference type="InterPro" id="IPR000276">
    <property type="entry name" value="GPCR_Rhodpsn"/>
</dbReference>
<accession>A0ABQ8J0X3</accession>
<evidence type="ECO:0000256" key="10">
    <source>
        <dbReference type="SAM" id="MobiDB-lite"/>
    </source>
</evidence>
<feature type="transmembrane region" description="Helical" evidence="11">
    <location>
        <begin position="251"/>
        <end position="279"/>
    </location>
</feature>
<evidence type="ECO:0000256" key="9">
    <source>
        <dbReference type="RuleBase" id="RU000688"/>
    </source>
</evidence>
<keyword evidence="8 9" id="KW-0807">Transducer</keyword>
<dbReference type="Pfam" id="PF00001">
    <property type="entry name" value="7tm_1"/>
    <property type="match status" value="2"/>
</dbReference>
<feature type="transmembrane region" description="Helical" evidence="11">
    <location>
        <begin position="606"/>
        <end position="625"/>
    </location>
</feature>
<feature type="domain" description="G-protein coupled receptors family 1 profile" evidence="12">
    <location>
        <begin position="251"/>
        <end position="622"/>
    </location>
</feature>
<feature type="region of interest" description="Disordered" evidence="10">
    <location>
        <begin position="201"/>
        <end position="224"/>
    </location>
</feature>
<dbReference type="SUPFAM" id="SSF81321">
    <property type="entry name" value="Family A G protein-coupled receptor-like"/>
    <property type="match status" value="3"/>
</dbReference>
<dbReference type="Gene3D" id="6.20.400.20">
    <property type="match status" value="1"/>
</dbReference>
<evidence type="ECO:0000256" key="3">
    <source>
        <dbReference type="ARBA" id="ARBA00022692"/>
    </source>
</evidence>
<evidence type="ECO:0000256" key="8">
    <source>
        <dbReference type="ARBA" id="ARBA00023224"/>
    </source>
</evidence>
<evidence type="ECO:0000256" key="7">
    <source>
        <dbReference type="ARBA" id="ARBA00023170"/>
    </source>
</evidence>
<evidence type="ECO:0000256" key="4">
    <source>
        <dbReference type="ARBA" id="ARBA00022989"/>
    </source>
</evidence>
<dbReference type="SMART" id="SM01381">
    <property type="entry name" value="7TM_GPCR_Srsx"/>
    <property type="match status" value="1"/>
</dbReference>
<feature type="region of interest" description="Disordered" evidence="10">
    <location>
        <begin position="437"/>
        <end position="473"/>
    </location>
</feature>
<dbReference type="Gene3D" id="1.20.1070.10">
    <property type="entry name" value="Rhodopsin 7-helix transmembrane proteins"/>
    <property type="match status" value="2"/>
</dbReference>
<dbReference type="PRINTS" id="PR00237">
    <property type="entry name" value="GPCRRHODOPSN"/>
</dbReference>
<keyword evidence="3 9" id="KW-0812">Transmembrane</keyword>
<keyword evidence="6 11" id="KW-0472">Membrane</keyword>
<reference evidence="13 14" key="2">
    <citation type="journal article" date="2022" name="Mol. Biol. Evol.">
        <title>Comparative Genomics Reveals Insights into the Divergent Evolution of Astigmatic Mites and Household Pest Adaptations.</title>
        <authorList>
            <person name="Xiong Q."/>
            <person name="Wan A.T."/>
            <person name="Liu X."/>
            <person name="Fung C.S."/>
            <person name="Xiao X."/>
            <person name="Malainual N."/>
            <person name="Hou J."/>
            <person name="Wang L."/>
            <person name="Wang M."/>
            <person name="Yang K.Y."/>
            <person name="Cui Y."/>
            <person name="Leung E.L."/>
            <person name="Nong W."/>
            <person name="Shin S.K."/>
            <person name="Au S.W."/>
            <person name="Jeong K.Y."/>
            <person name="Chew F.T."/>
            <person name="Hui J.H."/>
            <person name="Leung T.F."/>
            <person name="Tungtrongchitr A."/>
            <person name="Zhong N."/>
            <person name="Liu Z."/>
            <person name="Tsui S.K."/>
        </authorList>
    </citation>
    <scope>NUCLEOTIDE SEQUENCE [LARGE SCALE GENOMIC DNA]</scope>
    <source>
        <strain evidence="13">Derp</strain>
    </source>
</reference>
<feature type="transmembrane region" description="Helical" evidence="11">
    <location>
        <begin position="326"/>
        <end position="349"/>
    </location>
</feature>
<evidence type="ECO:0000256" key="1">
    <source>
        <dbReference type="ARBA" id="ARBA00004141"/>
    </source>
</evidence>
<evidence type="ECO:0000256" key="11">
    <source>
        <dbReference type="SAM" id="Phobius"/>
    </source>
</evidence>
<dbReference type="PANTHER" id="PTHR45695">
    <property type="entry name" value="LEUCOKININ RECEPTOR-RELATED"/>
    <property type="match status" value="1"/>
</dbReference>
<dbReference type="InterPro" id="IPR017452">
    <property type="entry name" value="GPCR_Rhodpsn_7TM"/>
</dbReference>
<keyword evidence="14" id="KW-1185">Reference proteome</keyword>
<organism evidence="13 14">
    <name type="scientific">Dermatophagoides pteronyssinus</name>
    <name type="common">European house dust mite</name>
    <dbReference type="NCBI Taxonomy" id="6956"/>
    <lineage>
        <taxon>Eukaryota</taxon>
        <taxon>Metazoa</taxon>
        <taxon>Ecdysozoa</taxon>
        <taxon>Arthropoda</taxon>
        <taxon>Chelicerata</taxon>
        <taxon>Arachnida</taxon>
        <taxon>Acari</taxon>
        <taxon>Acariformes</taxon>
        <taxon>Sarcoptiformes</taxon>
        <taxon>Astigmata</taxon>
        <taxon>Psoroptidia</taxon>
        <taxon>Analgoidea</taxon>
        <taxon>Pyroglyphidae</taxon>
        <taxon>Dermatophagoidinae</taxon>
        <taxon>Dermatophagoides</taxon>
    </lineage>
</organism>
<protein>
    <submittedName>
        <fullName evidence="13">Neuropeptide FF receptor 2</fullName>
    </submittedName>
</protein>
<feature type="transmembrane region" description="Helical" evidence="11">
    <location>
        <begin position="498"/>
        <end position="522"/>
    </location>
</feature>
<feature type="transmembrane region" description="Helical" evidence="11">
    <location>
        <begin position="563"/>
        <end position="586"/>
    </location>
</feature>